<evidence type="ECO:0000313" key="11">
    <source>
        <dbReference type="Proteomes" id="UP000256297"/>
    </source>
</evidence>
<dbReference type="InterPro" id="IPR039425">
    <property type="entry name" value="RNA_pol_sigma-70-like"/>
</dbReference>
<evidence type="ECO:0000256" key="1">
    <source>
        <dbReference type="ARBA" id="ARBA00010641"/>
    </source>
</evidence>
<evidence type="ECO:0000256" key="3">
    <source>
        <dbReference type="ARBA" id="ARBA00023082"/>
    </source>
</evidence>
<keyword evidence="4 6" id="KW-0238">DNA-binding</keyword>
<organism evidence="10 11">
    <name type="scientific">Cupriavidus taiwanensis</name>
    <dbReference type="NCBI Taxonomy" id="164546"/>
    <lineage>
        <taxon>Bacteria</taxon>
        <taxon>Pseudomonadati</taxon>
        <taxon>Pseudomonadota</taxon>
        <taxon>Betaproteobacteria</taxon>
        <taxon>Burkholderiales</taxon>
        <taxon>Burkholderiaceae</taxon>
        <taxon>Cupriavidus</taxon>
    </lineage>
</organism>
<dbReference type="Pfam" id="PF04542">
    <property type="entry name" value="Sigma70_r2"/>
    <property type="match status" value="1"/>
</dbReference>
<dbReference type="NCBIfam" id="TIGR02937">
    <property type="entry name" value="sigma70-ECF"/>
    <property type="match status" value="1"/>
</dbReference>
<reference evidence="10 11" key="1">
    <citation type="submission" date="2018-01" db="EMBL/GenBank/DDBJ databases">
        <authorList>
            <person name="Clerissi C."/>
        </authorList>
    </citation>
    <scope>NUCLEOTIDE SEQUENCE [LARGE SCALE GENOMIC DNA]</scope>
    <source>
        <strain evidence="10">Cupriavidus taiwanensis STM 3521</strain>
    </source>
</reference>
<dbReference type="SUPFAM" id="SSF88946">
    <property type="entry name" value="Sigma2 domain of RNA polymerase sigma factors"/>
    <property type="match status" value="1"/>
</dbReference>
<comment type="caution">
    <text evidence="10">The sequence shown here is derived from an EMBL/GenBank/DDBJ whole genome shotgun (WGS) entry which is preliminary data.</text>
</comment>
<dbReference type="EMBL" id="OFSP01000031">
    <property type="protein sequence ID" value="SOY58549.1"/>
    <property type="molecule type" value="Genomic_DNA"/>
</dbReference>
<sequence>MTTDLPTAAVARTSPVPMSLDVDGRGKVTRGLGHTPSACGGARSPMIADAWCERAGIAPGFRAAGCHLFAAVPSKDQEREKADMDPKQNPWPSPPSASGASTDAELVASARAGAASAFEIIMRRNNRLLFRTARGVVPDDAEAQDVVQETYLRAFTSLESFRSEAALSTWLARIAINVALTAQRKRRGLVQMGARVEDEDSGEASQENVMAFRTADDDSPEAMAERSQVRELLQGAVESLPPIYRSVFILRAIEDMSVEETAYCLGVSDDVVKTRFLRARRMLRETLAEEARPYLRNTFSFAGARCDAVVDHVFAALGVRGLVHPQ</sequence>
<dbReference type="GO" id="GO:0016987">
    <property type="term" value="F:sigma factor activity"/>
    <property type="evidence" value="ECO:0007669"/>
    <property type="project" value="UniProtKB-KW"/>
</dbReference>
<evidence type="ECO:0000256" key="5">
    <source>
        <dbReference type="ARBA" id="ARBA00023163"/>
    </source>
</evidence>
<dbReference type="InterPro" id="IPR013324">
    <property type="entry name" value="RNA_pol_sigma_r3/r4-like"/>
</dbReference>
<evidence type="ECO:0000256" key="4">
    <source>
        <dbReference type="ARBA" id="ARBA00023125"/>
    </source>
</evidence>
<dbReference type="Gene3D" id="1.10.1740.10">
    <property type="match status" value="1"/>
</dbReference>
<dbReference type="InterPro" id="IPR013325">
    <property type="entry name" value="RNA_pol_sigma_r2"/>
</dbReference>
<evidence type="ECO:0000256" key="6">
    <source>
        <dbReference type="RuleBase" id="RU000716"/>
    </source>
</evidence>
<feature type="region of interest" description="Disordered" evidence="7">
    <location>
        <begin position="75"/>
        <end position="103"/>
    </location>
</feature>
<evidence type="ECO:0000259" key="9">
    <source>
        <dbReference type="Pfam" id="PF08281"/>
    </source>
</evidence>
<name>A0A975X5B3_9BURK</name>
<evidence type="ECO:0000259" key="8">
    <source>
        <dbReference type="Pfam" id="PF04542"/>
    </source>
</evidence>
<dbReference type="InterPro" id="IPR007627">
    <property type="entry name" value="RNA_pol_sigma70_r2"/>
</dbReference>
<dbReference type="SUPFAM" id="SSF88659">
    <property type="entry name" value="Sigma3 and sigma4 domains of RNA polymerase sigma factors"/>
    <property type="match status" value="1"/>
</dbReference>
<dbReference type="InterPro" id="IPR013249">
    <property type="entry name" value="RNA_pol_sigma70_r4_t2"/>
</dbReference>
<dbReference type="InterPro" id="IPR000838">
    <property type="entry name" value="RNA_pol_sigma70_ECF_CS"/>
</dbReference>
<gene>
    <name evidence="10" type="ORF">CBM2589_A10196</name>
</gene>
<comment type="similarity">
    <text evidence="1 6">Belongs to the sigma-70 factor family. ECF subfamily.</text>
</comment>
<proteinExistence type="inferred from homology"/>
<dbReference type="Proteomes" id="UP000256297">
    <property type="component" value="Chromosome CBM2589_a"/>
</dbReference>
<evidence type="ECO:0000256" key="7">
    <source>
        <dbReference type="SAM" id="MobiDB-lite"/>
    </source>
</evidence>
<dbReference type="InterPro" id="IPR036388">
    <property type="entry name" value="WH-like_DNA-bd_sf"/>
</dbReference>
<dbReference type="Gene3D" id="1.10.10.10">
    <property type="entry name" value="Winged helix-like DNA-binding domain superfamily/Winged helix DNA-binding domain"/>
    <property type="match status" value="1"/>
</dbReference>
<dbReference type="InterPro" id="IPR014284">
    <property type="entry name" value="RNA_pol_sigma-70_dom"/>
</dbReference>
<dbReference type="Pfam" id="PF08281">
    <property type="entry name" value="Sigma70_r4_2"/>
    <property type="match status" value="1"/>
</dbReference>
<accession>A0A975X5B3</accession>
<evidence type="ECO:0000313" key="10">
    <source>
        <dbReference type="EMBL" id="SOY58549.1"/>
    </source>
</evidence>
<dbReference type="AlphaFoldDB" id="A0A975X5B3"/>
<feature type="domain" description="RNA polymerase sigma-70 region 2" evidence="8">
    <location>
        <begin position="122"/>
        <end position="187"/>
    </location>
</feature>
<keyword evidence="5 6" id="KW-0804">Transcription</keyword>
<dbReference type="PROSITE" id="PS01063">
    <property type="entry name" value="SIGMA70_ECF"/>
    <property type="match status" value="1"/>
</dbReference>
<protein>
    <recommendedName>
        <fullName evidence="6">RNA polymerase sigma factor</fullName>
    </recommendedName>
</protein>
<keyword evidence="2 6" id="KW-0805">Transcription regulation</keyword>
<dbReference type="PANTHER" id="PTHR43133:SF51">
    <property type="entry name" value="RNA POLYMERASE SIGMA FACTOR"/>
    <property type="match status" value="1"/>
</dbReference>
<dbReference type="CDD" id="cd06171">
    <property type="entry name" value="Sigma70_r4"/>
    <property type="match status" value="1"/>
</dbReference>
<feature type="compositionally biased region" description="Basic and acidic residues" evidence="7">
    <location>
        <begin position="75"/>
        <end position="86"/>
    </location>
</feature>
<dbReference type="GO" id="GO:0003677">
    <property type="term" value="F:DNA binding"/>
    <property type="evidence" value="ECO:0007669"/>
    <property type="project" value="UniProtKB-KW"/>
</dbReference>
<dbReference type="PANTHER" id="PTHR43133">
    <property type="entry name" value="RNA POLYMERASE ECF-TYPE SIGMA FACTO"/>
    <property type="match status" value="1"/>
</dbReference>
<dbReference type="GO" id="GO:0006352">
    <property type="term" value="P:DNA-templated transcription initiation"/>
    <property type="evidence" value="ECO:0007669"/>
    <property type="project" value="InterPro"/>
</dbReference>
<keyword evidence="3 6" id="KW-0731">Sigma factor</keyword>
<dbReference type="NCBIfam" id="NF008888">
    <property type="entry name" value="PRK11922.1"/>
    <property type="match status" value="1"/>
</dbReference>
<evidence type="ECO:0000256" key="2">
    <source>
        <dbReference type="ARBA" id="ARBA00023015"/>
    </source>
</evidence>
<feature type="domain" description="RNA polymerase sigma factor 70 region 4 type 2" evidence="9">
    <location>
        <begin position="231"/>
        <end position="283"/>
    </location>
</feature>